<keyword evidence="3" id="KW-1185">Reference proteome</keyword>
<feature type="region of interest" description="Disordered" evidence="1">
    <location>
        <begin position="156"/>
        <end position="186"/>
    </location>
</feature>
<dbReference type="EMBL" id="JAWJZB010000008">
    <property type="protein sequence ID" value="MDV5088709.1"/>
    <property type="molecule type" value="Genomic_DNA"/>
</dbReference>
<name>A0ABU3Z9W6_9FIRM</name>
<proteinExistence type="predicted"/>
<dbReference type="InterPro" id="IPR037027">
    <property type="entry name" value="YqgF/RNaseH-like_dom_sf"/>
</dbReference>
<dbReference type="InterPro" id="IPR012337">
    <property type="entry name" value="RNaseH-like_sf"/>
</dbReference>
<comment type="caution">
    <text evidence="2">The sequence shown here is derived from an EMBL/GenBank/DDBJ whole genome shotgun (WGS) entry which is preliminary data.</text>
</comment>
<protein>
    <submittedName>
        <fullName evidence="2">Uncharacterized protein</fullName>
    </submittedName>
</protein>
<evidence type="ECO:0000313" key="3">
    <source>
        <dbReference type="Proteomes" id="UP001272515"/>
    </source>
</evidence>
<evidence type="ECO:0000256" key="1">
    <source>
        <dbReference type="SAM" id="MobiDB-lite"/>
    </source>
</evidence>
<organism evidence="2 3">
    <name type="scientific">Veillonella absiana</name>
    <dbReference type="NCBI Taxonomy" id="3079305"/>
    <lineage>
        <taxon>Bacteria</taxon>
        <taxon>Bacillati</taxon>
        <taxon>Bacillota</taxon>
        <taxon>Negativicutes</taxon>
        <taxon>Veillonellales</taxon>
        <taxon>Veillonellaceae</taxon>
        <taxon>Veillonella</taxon>
    </lineage>
</organism>
<sequence length="186" mass="21116">MSKAYVLAVDPGNDKTGLAKLSRDGELVERAIVSTDNLPEEIDNRLKKPSTIEHVVCGNGTNHKHIYPLIQEAARQHKVTTSLIDESYSTEEAKKLYWEFNPPRGLKKMVPQGMRTIPEPVDDLTAFVIGTRYINKEIKIAERKAAEEALAAQRQAEKRKAQEAEAEEIEFEQDVLEHYTDQEENK</sequence>
<feature type="compositionally biased region" description="Acidic residues" evidence="1">
    <location>
        <begin position="164"/>
        <end position="174"/>
    </location>
</feature>
<feature type="compositionally biased region" description="Basic and acidic residues" evidence="1">
    <location>
        <begin position="175"/>
        <end position="186"/>
    </location>
</feature>
<evidence type="ECO:0000313" key="2">
    <source>
        <dbReference type="EMBL" id="MDV5088709.1"/>
    </source>
</evidence>
<dbReference type="RefSeq" id="WP_295190571.1">
    <property type="nucleotide sequence ID" value="NZ_JAWJZA010000007.1"/>
</dbReference>
<gene>
    <name evidence="2" type="ORF">RVY80_07630</name>
</gene>
<accession>A0ABU3Z9W6</accession>
<dbReference type="SUPFAM" id="SSF53098">
    <property type="entry name" value="Ribonuclease H-like"/>
    <property type="match status" value="1"/>
</dbReference>
<reference evidence="2 3" key="1">
    <citation type="submission" date="2023-10" db="EMBL/GenBank/DDBJ databases">
        <title>Veillonella sp. nov., isolated from a pig farm feces dump.</title>
        <authorList>
            <person name="Chang Y.-H."/>
        </authorList>
    </citation>
    <scope>NUCLEOTIDE SEQUENCE [LARGE SCALE GENOMIC DNA]</scope>
    <source>
        <strain evidence="2 3">YH-vei2233</strain>
    </source>
</reference>
<dbReference type="Proteomes" id="UP001272515">
    <property type="component" value="Unassembled WGS sequence"/>
</dbReference>
<dbReference type="Gene3D" id="3.30.420.140">
    <property type="entry name" value="YqgF/RNase H-like domain"/>
    <property type="match status" value="1"/>
</dbReference>